<evidence type="ECO:0000313" key="3">
    <source>
        <dbReference type="Proteomes" id="UP000278475"/>
    </source>
</evidence>
<organism evidence="2 3">
    <name type="scientific">Thermoproteota archaeon</name>
    <dbReference type="NCBI Taxonomy" id="2056631"/>
    <lineage>
        <taxon>Archaea</taxon>
        <taxon>Thermoproteota</taxon>
    </lineage>
</organism>
<dbReference type="Gene3D" id="3.60.15.10">
    <property type="entry name" value="Ribonuclease Z/Hydroxyacylglutathione hydrolase-like"/>
    <property type="match status" value="1"/>
</dbReference>
<dbReference type="InterPro" id="IPR052926">
    <property type="entry name" value="Metallo-beta-lactamase_dom"/>
</dbReference>
<dbReference type="SUPFAM" id="SSF56281">
    <property type="entry name" value="Metallo-hydrolase/oxidoreductase"/>
    <property type="match status" value="1"/>
</dbReference>
<dbReference type="GO" id="GO:0016787">
    <property type="term" value="F:hydrolase activity"/>
    <property type="evidence" value="ECO:0007669"/>
    <property type="project" value="UniProtKB-KW"/>
</dbReference>
<dbReference type="PANTHER" id="PTHR13754:SF13">
    <property type="entry name" value="METALLO-BETA-LACTAMASE SUPERFAMILY PROTEIN (AFU_ORTHOLOGUE AFUA_3G07630)"/>
    <property type="match status" value="1"/>
</dbReference>
<sequence>MVGSVDCVRLVVLNENTVKSGSKKLLAEHGLSMYVEAKKENTVFRFLADVGQSGDVVLKNALHMNVDLRSTEFIFISHGHYDHAGGLLNVVKSLGRVKVYVHPVAFKRRRFKIVKGKLSESTPEFREEDLKKSGAELVYIREPHEVFPGVVLSGEVKRYLPLEIKENYFVGEDETKLEPDMFLDDQSIYINVKDKGLVVLTGCAHAGVVNILMHAREVCNVKDIYAVVGGFHLEPLSDEKLSEVIQKLKEINPTLLYPCHCTGFEPIIKMREELGLKVKQVTTGDVLEF</sequence>
<dbReference type="GO" id="GO:0016740">
    <property type="term" value="F:transferase activity"/>
    <property type="evidence" value="ECO:0007669"/>
    <property type="project" value="TreeGrafter"/>
</dbReference>
<dbReference type="InterPro" id="IPR001279">
    <property type="entry name" value="Metallo-B-lactamas"/>
</dbReference>
<accession>A0A497ELQ5</accession>
<dbReference type="AlphaFoldDB" id="A0A497ELQ5"/>
<protein>
    <submittedName>
        <fullName evidence="2">MBL fold metallo-hydrolase</fullName>
    </submittedName>
</protein>
<dbReference type="SMART" id="SM00849">
    <property type="entry name" value="Lactamase_B"/>
    <property type="match status" value="1"/>
</dbReference>
<evidence type="ECO:0000259" key="1">
    <source>
        <dbReference type="SMART" id="SM00849"/>
    </source>
</evidence>
<dbReference type="Proteomes" id="UP000278475">
    <property type="component" value="Unassembled WGS sequence"/>
</dbReference>
<reference evidence="2 3" key="1">
    <citation type="submission" date="2018-06" db="EMBL/GenBank/DDBJ databases">
        <title>Extensive metabolic versatility and redundancy in microbially diverse, dynamic hydrothermal sediments.</title>
        <authorList>
            <person name="Dombrowski N."/>
            <person name="Teske A."/>
            <person name="Baker B.J."/>
        </authorList>
    </citation>
    <scope>NUCLEOTIDE SEQUENCE [LARGE SCALE GENOMIC DNA]</scope>
    <source>
        <strain evidence="2">B66_G16</strain>
    </source>
</reference>
<dbReference type="EMBL" id="QMQV01000083">
    <property type="protein sequence ID" value="RLE48276.1"/>
    <property type="molecule type" value="Genomic_DNA"/>
</dbReference>
<name>A0A497ELQ5_9CREN</name>
<gene>
    <name evidence="2" type="ORF">DRJ31_07575</name>
</gene>
<comment type="caution">
    <text evidence="2">The sequence shown here is derived from an EMBL/GenBank/DDBJ whole genome shotgun (WGS) entry which is preliminary data.</text>
</comment>
<dbReference type="Pfam" id="PF00753">
    <property type="entry name" value="Lactamase_B"/>
    <property type="match status" value="1"/>
</dbReference>
<dbReference type="PANTHER" id="PTHR13754">
    <property type="entry name" value="METALLO-BETA-LACTAMASE SUPERFAMILY PROTEIN"/>
    <property type="match status" value="1"/>
</dbReference>
<dbReference type="CDD" id="cd07713">
    <property type="entry name" value="DHPS-like_MBL-fold"/>
    <property type="match status" value="1"/>
</dbReference>
<feature type="domain" description="Metallo-beta-lactamase" evidence="1">
    <location>
        <begin position="29"/>
        <end position="260"/>
    </location>
</feature>
<dbReference type="InterPro" id="IPR036866">
    <property type="entry name" value="RibonucZ/Hydroxyglut_hydro"/>
</dbReference>
<dbReference type="InterPro" id="IPR041712">
    <property type="entry name" value="DHPS-like_MBL-fold"/>
</dbReference>
<evidence type="ECO:0000313" key="2">
    <source>
        <dbReference type="EMBL" id="RLE48276.1"/>
    </source>
</evidence>
<proteinExistence type="predicted"/>